<keyword evidence="1" id="KW-0732">Signal</keyword>
<gene>
    <name evidence="2" type="ORF">EDS130_LOCUS4915</name>
</gene>
<dbReference type="InterPro" id="IPR014710">
    <property type="entry name" value="RmlC-like_jellyroll"/>
</dbReference>
<feature type="chain" id="PRO_5032588834" description="Cupin 2 conserved barrel domain-containing protein" evidence="1">
    <location>
        <begin position="23"/>
        <end position="231"/>
    </location>
</feature>
<dbReference type="AlphaFoldDB" id="A0A813SYV2"/>
<evidence type="ECO:0008006" key="4">
    <source>
        <dbReference type="Google" id="ProtNLM"/>
    </source>
</evidence>
<comment type="caution">
    <text evidence="2">The sequence shown here is derived from an EMBL/GenBank/DDBJ whole genome shotgun (WGS) entry which is preliminary data.</text>
</comment>
<name>A0A813SYV2_ADIRI</name>
<dbReference type="EMBL" id="CAJNOJ010000013">
    <property type="protein sequence ID" value="CAF0802321.1"/>
    <property type="molecule type" value="Genomic_DNA"/>
</dbReference>
<dbReference type="Gene3D" id="2.60.120.10">
    <property type="entry name" value="Jelly Rolls"/>
    <property type="match status" value="1"/>
</dbReference>
<evidence type="ECO:0000313" key="2">
    <source>
        <dbReference type="EMBL" id="CAF0802321.1"/>
    </source>
</evidence>
<reference evidence="2" key="1">
    <citation type="submission" date="2021-02" db="EMBL/GenBank/DDBJ databases">
        <authorList>
            <person name="Nowell W R."/>
        </authorList>
    </citation>
    <scope>NUCLEOTIDE SEQUENCE</scope>
</reference>
<evidence type="ECO:0000256" key="1">
    <source>
        <dbReference type="SAM" id="SignalP"/>
    </source>
</evidence>
<protein>
    <recommendedName>
        <fullName evidence="4">Cupin 2 conserved barrel domain-containing protein</fullName>
    </recommendedName>
</protein>
<feature type="signal peptide" evidence="1">
    <location>
        <begin position="1"/>
        <end position="22"/>
    </location>
</feature>
<proteinExistence type="predicted"/>
<evidence type="ECO:0000313" key="3">
    <source>
        <dbReference type="Proteomes" id="UP000663852"/>
    </source>
</evidence>
<dbReference type="OrthoDB" id="10020681at2759"/>
<accession>A0A813SYV2</accession>
<sequence>MRRLIKYIIIVCLAVWIGNHRSRISKTYRSQTRGSHIISSSKENITDGYQFYNRSAQNQDGYFEFKHTVYKHGLCGNLNIPPLKRPCTPYVHVHPYQMETFVLLQGHLSYRLDTKNYSCDVHTCPVPIVIRPLVSHTFWMNDNKEDLVLIVRIEPAYRTRGLRAESFENIVGSRRDNALNIWQAFVFIENIETYPVFLPLFFSKLFIKTGSFIGHLLGYQTEYDEYTTRNL</sequence>
<organism evidence="2 3">
    <name type="scientific">Adineta ricciae</name>
    <name type="common">Rotifer</name>
    <dbReference type="NCBI Taxonomy" id="249248"/>
    <lineage>
        <taxon>Eukaryota</taxon>
        <taxon>Metazoa</taxon>
        <taxon>Spiralia</taxon>
        <taxon>Gnathifera</taxon>
        <taxon>Rotifera</taxon>
        <taxon>Eurotatoria</taxon>
        <taxon>Bdelloidea</taxon>
        <taxon>Adinetida</taxon>
        <taxon>Adinetidae</taxon>
        <taxon>Adineta</taxon>
    </lineage>
</organism>
<dbReference type="Proteomes" id="UP000663852">
    <property type="component" value="Unassembled WGS sequence"/>
</dbReference>